<protein>
    <submittedName>
        <fullName evidence="1">Uncharacterized protein</fullName>
    </submittedName>
</protein>
<dbReference type="EMBL" id="KV875918">
    <property type="protein sequence ID" value="RZR73431.1"/>
    <property type="molecule type" value="Genomic_DNA"/>
</dbReference>
<dbReference type="Proteomes" id="UP000290560">
    <property type="component" value="Unassembled WGS sequence"/>
</dbReference>
<reference evidence="1" key="1">
    <citation type="journal article" date="2018" name="Data Brief">
        <title>Genome sequence data from 17 accessions of Ensete ventricosum, a staple food crop for millions in Ethiopia.</title>
        <authorList>
            <person name="Yemataw Z."/>
            <person name="Muzemil S."/>
            <person name="Ambachew D."/>
            <person name="Tripathi L."/>
            <person name="Tesfaye K."/>
            <person name="Chala A."/>
            <person name="Farbos A."/>
            <person name="O'Neill P."/>
            <person name="Moore K."/>
            <person name="Grant M."/>
            <person name="Studholme D.J."/>
        </authorList>
    </citation>
    <scope>NUCLEOTIDE SEQUENCE [LARGE SCALE GENOMIC DNA]</scope>
    <source>
        <tissue evidence="1">Leaf</tissue>
    </source>
</reference>
<organism evidence="1">
    <name type="scientific">Ensete ventricosum</name>
    <name type="common">Abyssinian banana</name>
    <name type="synonym">Musa ensete</name>
    <dbReference type="NCBI Taxonomy" id="4639"/>
    <lineage>
        <taxon>Eukaryota</taxon>
        <taxon>Viridiplantae</taxon>
        <taxon>Streptophyta</taxon>
        <taxon>Embryophyta</taxon>
        <taxon>Tracheophyta</taxon>
        <taxon>Spermatophyta</taxon>
        <taxon>Magnoliopsida</taxon>
        <taxon>Liliopsida</taxon>
        <taxon>Zingiberales</taxon>
        <taxon>Musaceae</taxon>
        <taxon>Ensete</taxon>
    </lineage>
</organism>
<accession>A0A445MGW2</accession>
<sequence>MLIPFRSMGNPNAALLSLSPDIALVTTLEHLDGYLSQGDRIKNKFDEFANPFRWILENAVLDMNILPGEEAQGRATTTCKPAAADAPIILEIADKIEHNGVSGPLYRLGIKADPLRVHSKGEGTDDPT</sequence>
<evidence type="ECO:0000313" key="1">
    <source>
        <dbReference type="EMBL" id="RZR73431.1"/>
    </source>
</evidence>
<gene>
    <name evidence="1" type="ORF">BHM03_00024131</name>
</gene>
<name>A0A445MGW2_ENSVE</name>
<proteinExistence type="predicted"/>
<dbReference type="AlphaFoldDB" id="A0A445MGW2"/>